<protein>
    <recommendedName>
        <fullName evidence="4">pyruvate kinase</fullName>
        <ecNumber evidence="4">2.7.1.40</ecNumber>
    </recommendedName>
</protein>
<gene>
    <name evidence="15" type="ORF">TeGR_g32</name>
</gene>
<evidence type="ECO:0000256" key="1">
    <source>
        <dbReference type="ARBA" id="ARBA00001958"/>
    </source>
</evidence>
<dbReference type="InterPro" id="IPR015806">
    <property type="entry name" value="Pyrv_Knase_insert_dom_sf"/>
</dbReference>
<dbReference type="InterPro" id="IPR001697">
    <property type="entry name" value="Pyr_Knase"/>
</dbReference>
<feature type="domain" description="Pyruvate kinase barrel" evidence="13">
    <location>
        <begin position="34"/>
        <end position="190"/>
    </location>
</feature>
<feature type="domain" description="Pyruvate kinase C-terminal" evidence="14">
    <location>
        <begin position="449"/>
        <end position="567"/>
    </location>
</feature>
<evidence type="ECO:0000259" key="13">
    <source>
        <dbReference type="Pfam" id="PF00224"/>
    </source>
</evidence>
<evidence type="ECO:0000256" key="11">
    <source>
        <dbReference type="ARBA" id="ARBA00023152"/>
    </source>
</evidence>
<keyword evidence="10" id="KW-0460">Magnesium</keyword>
<dbReference type="PANTHER" id="PTHR11817">
    <property type="entry name" value="PYRUVATE KINASE"/>
    <property type="match status" value="1"/>
</dbReference>
<evidence type="ECO:0000256" key="10">
    <source>
        <dbReference type="ARBA" id="ARBA00022842"/>
    </source>
</evidence>
<keyword evidence="5" id="KW-0808">Transferase</keyword>
<dbReference type="NCBIfam" id="TIGR01064">
    <property type="entry name" value="pyruv_kin"/>
    <property type="match status" value="1"/>
</dbReference>
<evidence type="ECO:0000259" key="14">
    <source>
        <dbReference type="Pfam" id="PF02887"/>
    </source>
</evidence>
<dbReference type="EMBL" id="BRYB01000986">
    <property type="protein sequence ID" value="GMI41242.1"/>
    <property type="molecule type" value="Genomic_DNA"/>
</dbReference>
<dbReference type="Gene3D" id="3.40.1380.20">
    <property type="entry name" value="Pyruvate kinase, C-terminal domain"/>
    <property type="match status" value="1"/>
</dbReference>
<sequence>MLSQLSRPYARTAGRLLTTSSPAARGETGKVFSMTKMTCTLGPASADGEVIQQLSDVGMSIARLNFSHVPAGDYSFPEGIIAEVRKCKGMHSRVLGRDYNMLGVMLDTKGPEIRTGIVEGYTPGEKNLYVELETDAEVVVTTDRRLKDKVSSSTLYLDYEEIGTTVVPGSTILLDDGLIGLEVNSISEQKFYPITDPDSPTDDGSGEYVEVKCTVQNGGKLGSVKGVNIPNVTLQLPSMTEKDKADMEWGVRSNEIDIVAASFVRKGGDVRSVKAHLERCIQKAKVDGILPRDVVRPWVVSKIENHEGILNFRDILAESDGIMVARGDLGVEVPFEELLILQKEMVRECNLAGKPVIVATQMLDSMQHNPRPTRAEVTDVGNAVLDGADCTMLSGESANGKFPALAANTMNTIIQHADDALDMKKGYSNIGARRQELSLRISENASSLESVCASAVQMASQTASDLIIAISRKGATVKCLAKYRPNVPIVAFVPTAQIGRRMVLHRSVYPIVMEKTASDNEHERVVEALRTAKEINWLKPGHRVVVVDAEMWDLETTATKTKANCIKIFSV</sequence>
<keyword evidence="7" id="KW-0547">Nucleotide-binding</keyword>
<keyword evidence="11" id="KW-0324">Glycolysis</keyword>
<comment type="similarity">
    <text evidence="3">Belongs to the pyruvate kinase family.</text>
</comment>
<dbReference type="InterPro" id="IPR036918">
    <property type="entry name" value="Pyrv_Knase_C_sf"/>
</dbReference>
<dbReference type="Gene3D" id="2.40.33.10">
    <property type="entry name" value="PK beta-barrel domain-like"/>
    <property type="match status" value="1"/>
</dbReference>
<evidence type="ECO:0000256" key="5">
    <source>
        <dbReference type="ARBA" id="ARBA00022679"/>
    </source>
</evidence>
<evidence type="ECO:0000256" key="7">
    <source>
        <dbReference type="ARBA" id="ARBA00022741"/>
    </source>
</evidence>
<dbReference type="Pfam" id="PF02887">
    <property type="entry name" value="PK_C"/>
    <property type="match status" value="1"/>
</dbReference>
<dbReference type="InterPro" id="IPR015793">
    <property type="entry name" value="Pyrv_Knase_brl"/>
</dbReference>
<dbReference type="EC" id="2.7.1.40" evidence="4"/>
<organism evidence="15 16">
    <name type="scientific">Tetraparma gracilis</name>
    <dbReference type="NCBI Taxonomy" id="2962635"/>
    <lineage>
        <taxon>Eukaryota</taxon>
        <taxon>Sar</taxon>
        <taxon>Stramenopiles</taxon>
        <taxon>Ochrophyta</taxon>
        <taxon>Bolidophyceae</taxon>
        <taxon>Parmales</taxon>
        <taxon>Triparmaceae</taxon>
        <taxon>Tetraparma</taxon>
    </lineage>
</organism>
<evidence type="ECO:0000256" key="12">
    <source>
        <dbReference type="ARBA" id="ARBA00023317"/>
    </source>
</evidence>
<dbReference type="Gene3D" id="3.20.20.60">
    <property type="entry name" value="Phosphoenolpyruvate-binding domains"/>
    <property type="match status" value="1"/>
</dbReference>
<keyword evidence="6" id="KW-0479">Metal-binding</keyword>
<name>A0ABQ6N701_9STRA</name>
<keyword evidence="8" id="KW-0418">Kinase</keyword>
<comment type="pathway">
    <text evidence="2">Carbohydrate degradation; glycolysis; pyruvate from D-glyceraldehyde 3-phosphate: step 5/5.</text>
</comment>
<evidence type="ECO:0000313" key="16">
    <source>
        <dbReference type="Proteomes" id="UP001165060"/>
    </source>
</evidence>
<evidence type="ECO:0000256" key="6">
    <source>
        <dbReference type="ARBA" id="ARBA00022723"/>
    </source>
</evidence>
<dbReference type="Proteomes" id="UP001165060">
    <property type="component" value="Unassembled WGS sequence"/>
</dbReference>
<evidence type="ECO:0000256" key="9">
    <source>
        <dbReference type="ARBA" id="ARBA00022840"/>
    </source>
</evidence>
<dbReference type="SUPFAM" id="SSF51621">
    <property type="entry name" value="Phosphoenolpyruvate/pyruvate domain"/>
    <property type="match status" value="1"/>
</dbReference>
<feature type="domain" description="Pyruvate kinase barrel" evidence="13">
    <location>
        <begin position="209"/>
        <end position="405"/>
    </location>
</feature>
<dbReference type="InterPro" id="IPR015813">
    <property type="entry name" value="Pyrv/PenolPyrv_kinase-like_dom"/>
</dbReference>
<comment type="cofactor">
    <cofactor evidence="1">
        <name>K(+)</name>
        <dbReference type="ChEBI" id="CHEBI:29103"/>
    </cofactor>
</comment>
<dbReference type="InterPro" id="IPR011037">
    <property type="entry name" value="Pyrv_Knase-like_insert_dom_sf"/>
</dbReference>
<dbReference type="SUPFAM" id="SSF50800">
    <property type="entry name" value="PK beta-barrel domain-like"/>
    <property type="match status" value="1"/>
</dbReference>
<accession>A0ABQ6N701</accession>
<evidence type="ECO:0000256" key="8">
    <source>
        <dbReference type="ARBA" id="ARBA00022777"/>
    </source>
</evidence>
<proteinExistence type="inferred from homology"/>
<keyword evidence="16" id="KW-1185">Reference proteome</keyword>
<dbReference type="InterPro" id="IPR040442">
    <property type="entry name" value="Pyrv_kinase-like_dom_sf"/>
</dbReference>
<evidence type="ECO:0000256" key="4">
    <source>
        <dbReference type="ARBA" id="ARBA00012142"/>
    </source>
</evidence>
<dbReference type="InterPro" id="IPR015795">
    <property type="entry name" value="Pyrv_Knase_C"/>
</dbReference>
<dbReference type="Pfam" id="PF00224">
    <property type="entry name" value="PK"/>
    <property type="match status" value="2"/>
</dbReference>
<comment type="caution">
    <text evidence="15">The sequence shown here is derived from an EMBL/GenBank/DDBJ whole genome shotgun (WGS) entry which is preliminary data.</text>
</comment>
<evidence type="ECO:0000313" key="15">
    <source>
        <dbReference type="EMBL" id="GMI41242.1"/>
    </source>
</evidence>
<keyword evidence="9" id="KW-0067">ATP-binding</keyword>
<reference evidence="15 16" key="1">
    <citation type="journal article" date="2023" name="Commun. Biol.">
        <title>Genome analysis of Parmales, the sister group of diatoms, reveals the evolutionary specialization of diatoms from phago-mixotrophs to photoautotrophs.</title>
        <authorList>
            <person name="Ban H."/>
            <person name="Sato S."/>
            <person name="Yoshikawa S."/>
            <person name="Yamada K."/>
            <person name="Nakamura Y."/>
            <person name="Ichinomiya M."/>
            <person name="Sato N."/>
            <person name="Blanc-Mathieu R."/>
            <person name="Endo H."/>
            <person name="Kuwata A."/>
            <person name="Ogata H."/>
        </authorList>
    </citation>
    <scope>NUCLEOTIDE SEQUENCE [LARGE SCALE GENOMIC DNA]</scope>
</reference>
<dbReference type="SUPFAM" id="SSF52935">
    <property type="entry name" value="PK C-terminal domain-like"/>
    <property type="match status" value="1"/>
</dbReference>
<evidence type="ECO:0000256" key="2">
    <source>
        <dbReference type="ARBA" id="ARBA00004997"/>
    </source>
</evidence>
<evidence type="ECO:0000256" key="3">
    <source>
        <dbReference type="ARBA" id="ARBA00008663"/>
    </source>
</evidence>
<keyword evidence="12" id="KW-0670">Pyruvate</keyword>